<dbReference type="Proteomes" id="UP000268857">
    <property type="component" value="Unassembled WGS sequence"/>
</dbReference>
<organism evidence="1 2">
    <name type="scientific">Chlorogloeopsis fritschii PCC 6912</name>
    <dbReference type="NCBI Taxonomy" id="211165"/>
    <lineage>
        <taxon>Bacteria</taxon>
        <taxon>Bacillati</taxon>
        <taxon>Cyanobacteriota</taxon>
        <taxon>Cyanophyceae</taxon>
        <taxon>Nostocales</taxon>
        <taxon>Chlorogloeopsidaceae</taxon>
        <taxon>Chlorogloeopsis</taxon>
    </lineage>
</organism>
<evidence type="ECO:0000313" key="1">
    <source>
        <dbReference type="EMBL" id="RUR81825.1"/>
    </source>
</evidence>
<evidence type="ECO:0000313" key="2">
    <source>
        <dbReference type="Proteomes" id="UP000268857"/>
    </source>
</evidence>
<name>A0A433NHJ7_CHLFR</name>
<keyword evidence="2" id="KW-1185">Reference proteome</keyword>
<sequence>MYLDSKSILLCGGDKSTQAQDIDTAKEYWQDYKSFVYACPNWMSSDGRSLFADSNFAYINSMD</sequence>
<comment type="caution">
    <text evidence="1">The sequence shown here is derived from an EMBL/GenBank/DDBJ whole genome shotgun (WGS) entry which is preliminary data.</text>
</comment>
<dbReference type="RefSeq" id="WP_016875232.1">
    <property type="nucleotide sequence ID" value="NZ_AJLN01000104.1"/>
</dbReference>
<accession>A0A433NHJ7</accession>
<gene>
    <name evidence="1" type="ORF">PCC6912_26940</name>
</gene>
<protein>
    <submittedName>
        <fullName evidence="1">Uncharacterized protein</fullName>
    </submittedName>
</protein>
<proteinExistence type="predicted"/>
<dbReference type="OrthoDB" id="9800258at2"/>
<reference evidence="1 2" key="1">
    <citation type="journal article" date="2019" name="Genome Biol. Evol.">
        <title>Day and night: Metabolic profiles and evolutionary relationships of six axenic non-marine cyanobacteria.</title>
        <authorList>
            <person name="Will S.E."/>
            <person name="Henke P."/>
            <person name="Boedeker C."/>
            <person name="Huang S."/>
            <person name="Brinkmann H."/>
            <person name="Rohde M."/>
            <person name="Jarek M."/>
            <person name="Friedl T."/>
            <person name="Seufert S."/>
            <person name="Schumacher M."/>
            <person name="Overmann J."/>
            <person name="Neumann-Schaal M."/>
            <person name="Petersen J."/>
        </authorList>
    </citation>
    <scope>NUCLEOTIDE SEQUENCE [LARGE SCALE GENOMIC DNA]</scope>
    <source>
        <strain evidence="1 2">PCC 6912</strain>
    </source>
</reference>
<dbReference type="AlphaFoldDB" id="A0A433NHJ7"/>
<dbReference type="EMBL" id="RSCJ01000009">
    <property type="protein sequence ID" value="RUR81825.1"/>
    <property type="molecule type" value="Genomic_DNA"/>
</dbReference>